<evidence type="ECO:0000313" key="6">
    <source>
        <dbReference type="EMBL" id="GAA4957271.1"/>
    </source>
</evidence>
<evidence type="ECO:0000259" key="3">
    <source>
        <dbReference type="Pfam" id="PF13205"/>
    </source>
</evidence>
<feature type="region of interest" description="Disordered" evidence="2">
    <location>
        <begin position="1"/>
        <end position="25"/>
    </location>
</feature>
<dbReference type="InterPro" id="IPR014755">
    <property type="entry name" value="Cu-Rt/internalin_Ig-like"/>
</dbReference>
<keyword evidence="7" id="KW-1185">Reference proteome</keyword>
<feature type="domain" description="N,N-dimethylformamidase beta subunit-like C-terminal" evidence="5">
    <location>
        <begin position="119"/>
        <end position="516"/>
    </location>
</feature>
<evidence type="ECO:0000313" key="7">
    <source>
        <dbReference type="Proteomes" id="UP001500466"/>
    </source>
</evidence>
<accession>A0ABP9GZ70</accession>
<dbReference type="Gene3D" id="2.60.40.1220">
    <property type="match status" value="1"/>
</dbReference>
<feature type="domain" description="DUF4082" evidence="4">
    <location>
        <begin position="946"/>
        <end position="1091"/>
    </location>
</feature>
<dbReference type="InterPro" id="IPR032812">
    <property type="entry name" value="SbsA_Ig"/>
</dbReference>
<feature type="region of interest" description="Disordered" evidence="2">
    <location>
        <begin position="364"/>
        <end position="397"/>
    </location>
</feature>
<reference evidence="7" key="1">
    <citation type="journal article" date="2019" name="Int. J. Syst. Evol. Microbiol.">
        <title>The Global Catalogue of Microorganisms (GCM) 10K type strain sequencing project: providing services to taxonomists for standard genome sequencing and annotation.</title>
        <authorList>
            <consortium name="The Broad Institute Genomics Platform"/>
            <consortium name="The Broad Institute Genome Sequencing Center for Infectious Disease"/>
            <person name="Wu L."/>
            <person name="Ma J."/>
        </authorList>
    </citation>
    <scope>NUCLEOTIDE SEQUENCE [LARGE SCALE GENOMIC DNA]</scope>
    <source>
        <strain evidence="7">JCM 17986</strain>
    </source>
</reference>
<feature type="domain" description="DUF4082" evidence="4">
    <location>
        <begin position="674"/>
        <end position="816"/>
    </location>
</feature>
<dbReference type="InterPro" id="IPR014756">
    <property type="entry name" value="Ig_E-set"/>
</dbReference>
<dbReference type="InterPro" id="IPR025141">
    <property type="entry name" value="DUF4082"/>
</dbReference>
<dbReference type="Pfam" id="PF20254">
    <property type="entry name" value="DMFA2_C"/>
    <property type="match status" value="1"/>
</dbReference>
<organism evidence="6 7">
    <name type="scientific">Yinghuangia aomiensis</name>
    <dbReference type="NCBI Taxonomy" id="676205"/>
    <lineage>
        <taxon>Bacteria</taxon>
        <taxon>Bacillati</taxon>
        <taxon>Actinomycetota</taxon>
        <taxon>Actinomycetes</taxon>
        <taxon>Kitasatosporales</taxon>
        <taxon>Streptomycetaceae</taxon>
        <taxon>Yinghuangia</taxon>
    </lineage>
</organism>
<evidence type="ECO:0000256" key="1">
    <source>
        <dbReference type="ARBA" id="ARBA00022729"/>
    </source>
</evidence>
<dbReference type="Pfam" id="PF17957">
    <property type="entry name" value="Big_7"/>
    <property type="match status" value="1"/>
</dbReference>
<protein>
    <recommendedName>
        <fullName evidence="8">Ig-like domain-containing protein</fullName>
    </recommendedName>
</protein>
<keyword evidence="1" id="KW-0732">Signal</keyword>
<dbReference type="InterPro" id="IPR046540">
    <property type="entry name" value="DMFA2_C"/>
</dbReference>
<evidence type="ECO:0000259" key="5">
    <source>
        <dbReference type="Pfam" id="PF20254"/>
    </source>
</evidence>
<dbReference type="EMBL" id="BAABHS010000006">
    <property type="protein sequence ID" value="GAA4957271.1"/>
    <property type="molecule type" value="Genomic_DNA"/>
</dbReference>
<dbReference type="Proteomes" id="UP001500466">
    <property type="component" value="Unassembled WGS sequence"/>
</dbReference>
<name>A0ABP9GZ70_9ACTN</name>
<proteinExistence type="predicted"/>
<evidence type="ECO:0000256" key="2">
    <source>
        <dbReference type="SAM" id="MobiDB-lite"/>
    </source>
</evidence>
<evidence type="ECO:0008006" key="8">
    <source>
        <dbReference type="Google" id="ProtNLM"/>
    </source>
</evidence>
<gene>
    <name evidence="6" type="ORF">GCM10023205_19460</name>
</gene>
<dbReference type="SUPFAM" id="SSF81296">
    <property type="entry name" value="E set domains"/>
    <property type="match status" value="1"/>
</dbReference>
<dbReference type="Pfam" id="PF13313">
    <property type="entry name" value="DUF4082"/>
    <property type="match status" value="2"/>
</dbReference>
<dbReference type="Pfam" id="PF13205">
    <property type="entry name" value="Big_5"/>
    <property type="match status" value="1"/>
</dbReference>
<comment type="caution">
    <text evidence="6">The sequence shown here is derived from an EMBL/GenBank/DDBJ whole genome shotgun (WGS) entry which is preliminary data.</text>
</comment>
<dbReference type="Gene3D" id="2.60.40.650">
    <property type="match status" value="1"/>
</dbReference>
<feature type="domain" description="SbsA Ig-like" evidence="3">
    <location>
        <begin position="830"/>
        <end position="927"/>
    </location>
</feature>
<sequence>MHSAATRRLTPHIPGKPPGSTRLRRRNRAVSPVYLALFGLLAAMAFVLPSASRASAGPCDAPVVNPIVCENSKTGTARATWDVTGSGSSSIQGYATEISINVGETVHFKVDTPANAYRLDIYRLGYYGGNGARKITSVTPSVPLPQNQPDCNTDNSTTGLVDCGNWAESASWAVPSDAVSGYYIAKLVRTDGTTGASHIAFVVRNDASTSKMFMQASDSTWQAYNAYGGNDLYVGQPAGRAYKVSYNRPFTTRGDNPEDWLFNAEYPMIRFLERNGYDVSYTTNVDSARRGQLIKNHKVFLSVGHDEYWSAEQRTNVEAARDAGVNLAFFSGNEMFWKTRWENGGMNAEGAPYRTLTTYKETHDDAKTDPIGPNIWTGTWRDPRFSPPADGGRPENSLSGQQFMANCCTTDMTVNAADGKMRLWRNTRAATLAAGATTTLGSGLLGYEWDVDTENAARPAGLIRLSTTTQSGQMLQDYGSSYADGSATHHLVMYRAPSGALVFGAGTIQYAWGLDNTRTTGTGSVDTAVQQATLNLFADMGVQPGTLMTGMTAPTASTDTTPPTSTITTPVAGQGVQVNQAFTVTGTASDVGGQVAGVEVSVDGGATWHPANGRTSWTYTFTPTTNGPLTIKSRATDDSVRTETPGAGVNVTVATNVPPPPVTCPCTIWPDGTTPAGGPDPESTAVELGVKFKPDRDGYITGVRYYKFAENTGTHVGHLWSSSGTKLAEATFTSESTSGWQQVNFSTPVAVTANTTYIASYLAPNGRYAGDENYFANAYTRAPLTALASGSSGGNGVYRSGGGFPNATWNSANFWVDVVFTTNSTPPPVGPAVTGKTPAAGATGVATGTTVTATFDKDVQPATIAWNVTKPDNTAVTGTATYDSATKTATFTPSAALTAGTAYTAKVSGAKDTNGTAMNAVTWTFTTAGSTPPPTCAPCTIWPATTVPGTPADPEAIPIEVGVKFRTDVSGSITGIRFYKGTGNSGTHVAHLWSATGTLLATATFSGETATGWQQVTFAAPVPVTAGTTYVASYYAPGGHYASDDSGLANQAGTGPVKALADGADGGNGVFKAASGGGFPTDTWSASNYWVDVTFTS</sequence>
<evidence type="ECO:0000259" key="4">
    <source>
        <dbReference type="Pfam" id="PF13313"/>
    </source>
</evidence>